<evidence type="ECO:0008006" key="3">
    <source>
        <dbReference type="Google" id="ProtNLM"/>
    </source>
</evidence>
<accession>A0AAV1L7A2</accession>
<dbReference type="EMBL" id="CAVLGL010000086">
    <property type="protein sequence ID" value="CAK1590853.1"/>
    <property type="molecule type" value="Genomic_DNA"/>
</dbReference>
<dbReference type="Gene3D" id="3.30.420.10">
    <property type="entry name" value="Ribonuclease H-like superfamily/Ribonuclease H"/>
    <property type="match status" value="1"/>
</dbReference>
<keyword evidence="2" id="KW-1185">Reference proteome</keyword>
<comment type="caution">
    <text evidence="1">The sequence shown here is derived from an EMBL/GenBank/DDBJ whole genome shotgun (WGS) entry which is preliminary data.</text>
</comment>
<gene>
    <name evidence="1" type="ORF">PARMNEM_LOCUS11161</name>
</gene>
<evidence type="ECO:0000313" key="2">
    <source>
        <dbReference type="Proteomes" id="UP001314205"/>
    </source>
</evidence>
<proteinExistence type="predicted"/>
<reference evidence="1 2" key="1">
    <citation type="submission" date="2023-11" db="EMBL/GenBank/DDBJ databases">
        <authorList>
            <person name="Hedman E."/>
            <person name="Englund M."/>
            <person name="Stromberg M."/>
            <person name="Nyberg Akerstrom W."/>
            <person name="Nylinder S."/>
            <person name="Jareborg N."/>
            <person name="Kallberg Y."/>
            <person name="Kronander E."/>
        </authorList>
    </citation>
    <scope>NUCLEOTIDE SEQUENCE [LARGE SCALE GENOMIC DNA]</scope>
</reference>
<sequence>MQSWLTARGIDFIGHENWPSSSPDLNPLDYKIWQRLEKKVWAKPHQNSESLQASLAKAAAEIDISVVRAVIDDWPRLLKIKCIQKTRGHFE</sequence>
<protein>
    <recommendedName>
        <fullName evidence="3">Tc1-like transposase DDE domain-containing protein</fullName>
    </recommendedName>
</protein>
<dbReference type="Proteomes" id="UP001314205">
    <property type="component" value="Unassembled WGS sequence"/>
</dbReference>
<name>A0AAV1L7A2_9NEOP</name>
<dbReference type="InterPro" id="IPR036397">
    <property type="entry name" value="RNaseH_sf"/>
</dbReference>
<dbReference type="GO" id="GO:0003676">
    <property type="term" value="F:nucleic acid binding"/>
    <property type="evidence" value="ECO:0007669"/>
    <property type="project" value="InterPro"/>
</dbReference>
<dbReference type="AlphaFoldDB" id="A0AAV1L7A2"/>
<evidence type="ECO:0000313" key="1">
    <source>
        <dbReference type="EMBL" id="CAK1590853.1"/>
    </source>
</evidence>
<organism evidence="1 2">
    <name type="scientific">Parnassius mnemosyne</name>
    <name type="common">clouded apollo</name>
    <dbReference type="NCBI Taxonomy" id="213953"/>
    <lineage>
        <taxon>Eukaryota</taxon>
        <taxon>Metazoa</taxon>
        <taxon>Ecdysozoa</taxon>
        <taxon>Arthropoda</taxon>
        <taxon>Hexapoda</taxon>
        <taxon>Insecta</taxon>
        <taxon>Pterygota</taxon>
        <taxon>Neoptera</taxon>
        <taxon>Endopterygota</taxon>
        <taxon>Lepidoptera</taxon>
        <taxon>Glossata</taxon>
        <taxon>Ditrysia</taxon>
        <taxon>Papilionoidea</taxon>
        <taxon>Papilionidae</taxon>
        <taxon>Parnassiinae</taxon>
        <taxon>Parnassini</taxon>
        <taxon>Parnassius</taxon>
        <taxon>Driopa</taxon>
    </lineage>
</organism>